<accession>A0A4U1J5Y6</accession>
<name>A0A4U1J5Y6_9BACT</name>
<dbReference type="GO" id="GO:0016887">
    <property type="term" value="F:ATP hydrolysis activity"/>
    <property type="evidence" value="ECO:0007669"/>
    <property type="project" value="InterPro"/>
</dbReference>
<dbReference type="OrthoDB" id="9768555at2"/>
<evidence type="ECO:0000259" key="1">
    <source>
        <dbReference type="Pfam" id="PF07728"/>
    </source>
</evidence>
<evidence type="ECO:0000313" key="3">
    <source>
        <dbReference type="Proteomes" id="UP000309215"/>
    </source>
</evidence>
<dbReference type="Pfam" id="PF07728">
    <property type="entry name" value="AAA_5"/>
    <property type="match status" value="1"/>
</dbReference>
<gene>
    <name evidence="2" type="ORF">E8A74_28880</name>
</gene>
<dbReference type="RefSeq" id="WP_136932318.1">
    <property type="nucleotide sequence ID" value="NZ_SSMQ01000035.1"/>
</dbReference>
<dbReference type="Gene3D" id="3.40.50.300">
    <property type="entry name" value="P-loop containing nucleotide triphosphate hydrolases"/>
    <property type="match status" value="1"/>
</dbReference>
<dbReference type="EMBL" id="SSMQ01000035">
    <property type="protein sequence ID" value="TKD02195.1"/>
    <property type="molecule type" value="Genomic_DNA"/>
</dbReference>
<dbReference type="GO" id="GO:0005524">
    <property type="term" value="F:ATP binding"/>
    <property type="evidence" value="ECO:0007669"/>
    <property type="project" value="InterPro"/>
</dbReference>
<dbReference type="InterPro" id="IPR011704">
    <property type="entry name" value="ATPase_dyneun-rel_AAA"/>
</dbReference>
<proteinExistence type="predicted"/>
<comment type="caution">
    <text evidence="2">The sequence shown here is derived from an EMBL/GenBank/DDBJ whole genome shotgun (WGS) entry which is preliminary data.</text>
</comment>
<reference evidence="2 3" key="1">
    <citation type="submission" date="2019-04" db="EMBL/GenBank/DDBJ databases">
        <authorList>
            <person name="Li Y."/>
            <person name="Wang J."/>
        </authorList>
    </citation>
    <scope>NUCLEOTIDE SEQUENCE [LARGE SCALE GENOMIC DNA]</scope>
    <source>
        <strain evidence="2 3">DSM 14668</strain>
    </source>
</reference>
<dbReference type="InterPro" id="IPR027417">
    <property type="entry name" value="P-loop_NTPase"/>
</dbReference>
<dbReference type="Proteomes" id="UP000309215">
    <property type="component" value="Unassembled WGS sequence"/>
</dbReference>
<organism evidence="2 3">
    <name type="scientific">Polyangium fumosum</name>
    <dbReference type="NCBI Taxonomy" id="889272"/>
    <lineage>
        <taxon>Bacteria</taxon>
        <taxon>Pseudomonadati</taxon>
        <taxon>Myxococcota</taxon>
        <taxon>Polyangia</taxon>
        <taxon>Polyangiales</taxon>
        <taxon>Polyangiaceae</taxon>
        <taxon>Polyangium</taxon>
    </lineage>
</organism>
<protein>
    <submittedName>
        <fullName evidence="2">AAA family ATPase</fullName>
    </submittedName>
</protein>
<sequence>MAESVLRPAAEVLFRDELDALAAADTHPKPRGFRLSPRMIRTFILGSGEAKLPRPGGAGEIAVTQKFFGDDALVERAIVTLASPRALLLVGEPGTAKSMLSELLAAAATGTSLLTVQGSAATTEDQIKYTWNYALLLAKGPVREALVPSPLFAAMREGRIARFEELTRCPVEVQDSLVGILSDKVLRVPELEGEDGILFARAGFNLIATANARDRGVNEMSAALRRRFNFESVRPIRDPRVEMALVEREVQTQLAAAGASVPVPQDAVELVVTTFQELRAGRSREGVHLDRPEAPLSTAEAIATLHAAALHAHYYGTGRLGAEEVASHLAGAATLDAAEDTAKLERYVETVVRDRAARHGGPWGALLEAWRKIGRER</sequence>
<dbReference type="SUPFAM" id="SSF52540">
    <property type="entry name" value="P-loop containing nucleoside triphosphate hydrolases"/>
    <property type="match status" value="1"/>
</dbReference>
<keyword evidence="3" id="KW-1185">Reference proteome</keyword>
<feature type="domain" description="ATPase dynein-related AAA" evidence="1">
    <location>
        <begin position="87"/>
        <end position="228"/>
    </location>
</feature>
<evidence type="ECO:0000313" key="2">
    <source>
        <dbReference type="EMBL" id="TKD02195.1"/>
    </source>
</evidence>
<dbReference type="PANTHER" id="PTHR42759">
    <property type="entry name" value="MOXR FAMILY PROTEIN"/>
    <property type="match status" value="1"/>
</dbReference>
<dbReference type="PANTHER" id="PTHR42759:SF1">
    <property type="entry name" value="MAGNESIUM-CHELATASE SUBUNIT CHLD"/>
    <property type="match status" value="1"/>
</dbReference>
<dbReference type="AlphaFoldDB" id="A0A4U1J5Y6"/>
<dbReference type="InterPro" id="IPR050764">
    <property type="entry name" value="CbbQ/NirQ/NorQ/GpvN"/>
</dbReference>